<feature type="active site" description="Proton donor" evidence="3">
    <location>
        <position position="74"/>
    </location>
</feature>
<dbReference type="NCBIfam" id="TIGR00652">
    <property type="entry name" value="DapF"/>
    <property type="match status" value="1"/>
</dbReference>
<dbReference type="SUPFAM" id="SSF54506">
    <property type="entry name" value="Diaminopimelate epimerase-like"/>
    <property type="match status" value="2"/>
</dbReference>
<protein>
    <recommendedName>
        <fullName evidence="3 4">Diaminopimelate epimerase</fullName>
        <shortName evidence="3">DAP epimerase</shortName>
        <ecNumber evidence="3 4">5.1.1.7</ecNumber>
    </recommendedName>
    <alternativeName>
        <fullName evidence="3">PLP-independent amino acid racemase</fullName>
    </alternativeName>
</protein>
<dbReference type="GO" id="GO:0008837">
    <property type="term" value="F:diaminopimelate epimerase activity"/>
    <property type="evidence" value="ECO:0007669"/>
    <property type="project" value="UniProtKB-UniRule"/>
</dbReference>
<feature type="binding site" evidence="3">
    <location>
        <begin position="75"/>
        <end position="76"/>
    </location>
    <ligand>
        <name>substrate</name>
    </ligand>
</feature>
<dbReference type="EC" id="5.1.1.7" evidence="3 4"/>
<dbReference type="EMBL" id="WBVQ01000001">
    <property type="protein sequence ID" value="KAB2817484.1"/>
    <property type="molecule type" value="Genomic_DNA"/>
</dbReference>
<reference evidence="5 6" key="1">
    <citation type="submission" date="2019-10" db="EMBL/GenBank/DDBJ databases">
        <title>Genome sequence of Phaeocystidibacter marisrubri JCM30614 (type strain).</title>
        <authorList>
            <person name="Bowman J.P."/>
        </authorList>
    </citation>
    <scope>NUCLEOTIDE SEQUENCE [LARGE SCALE GENOMIC DNA]</scope>
    <source>
        <strain evidence="5 6">JCM 30614</strain>
    </source>
</reference>
<accession>A0A6L3ZHZ6</accession>
<comment type="subunit">
    <text evidence="3">Homodimer.</text>
</comment>
<comment type="caution">
    <text evidence="5">The sequence shown here is derived from an EMBL/GenBank/DDBJ whole genome shotgun (WGS) entry which is preliminary data.</text>
</comment>
<evidence type="ECO:0000256" key="3">
    <source>
        <dbReference type="HAMAP-Rule" id="MF_00197"/>
    </source>
</evidence>
<dbReference type="OrthoDB" id="9805408at2"/>
<organism evidence="5 6">
    <name type="scientific">Phaeocystidibacter marisrubri</name>
    <dbReference type="NCBI Taxonomy" id="1577780"/>
    <lineage>
        <taxon>Bacteria</taxon>
        <taxon>Pseudomonadati</taxon>
        <taxon>Bacteroidota</taxon>
        <taxon>Flavobacteriia</taxon>
        <taxon>Flavobacteriales</taxon>
        <taxon>Phaeocystidibacteraceae</taxon>
        <taxon>Phaeocystidibacter</taxon>
    </lineage>
</organism>
<feature type="site" description="Could be important to modulate the pK values of the two catalytic cysteine residues" evidence="3">
    <location>
        <position position="187"/>
    </location>
</feature>
<dbReference type="UniPathway" id="UPA00034">
    <property type="reaction ID" value="UER00025"/>
</dbReference>
<dbReference type="PANTHER" id="PTHR31689:SF0">
    <property type="entry name" value="DIAMINOPIMELATE EPIMERASE"/>
    <property type="match status" value="1"/>
</dbReference>
<dbReference type="GO" id="GO:0009089">
    <property type="term" value="P:lysine biosynthetic process via diaminopimelate"/>
    <property type="evidence" value="ECO:0007669"/>
    <property type="project" value="UniProtKB-UniRule"/>
</dbReference>
<proteinExistence type="inferred from homology"/>
<evidence type="ECO:0000313" key="6">
    <source>
        <dbReference type="Proteomes" id="UP000484164"/>
    </source>
</evidence>
<dbReference type="Pfam" id="PF01678">
    <property type="entry name" value="DAP_epimerase"/>
    <property type="match status" value="2"/>
</dbReference>
<feature type="binding site" evidence="3">
    <location>
        <position position="65"/>
    </location>
    <ligand>
        <name>substrate</name>
    </ligand>
</feature>
<dbReference type="PANTHER" id="PTHR31689">
    <property type="entry name" value="DIAMINOPIMELATE EPIMERASE, CHLOROPLASTIC"/>
    <property type="match status" value="1"/>
</dbReference>
<evidence type="ECO:0000256" key="2">
    <source>
        <dbReference type="ARBA" id="ARBA00023235"/>
    </source>
</evidence>
<keyword evidence="3" id="KW-0963">Cytoplasm</keyword>
<feature type="binding site" evidence="3">
    <location>
        <begin position="198"/>
        <end position="199"/>
    </location>
    <ligand>
        <name>substrate</name>
    </ligand>
</feature>
<feature type="site" description="Could be important to modulate the pK values of the two catalytic cysteine residues" evidence="3">
    <location>
        <position position="139"/>
    </location>
</feature>
<evidence type="ECO:0000256" key="4">
    <source>
        <dbReference type="NCBIfam" id="TIGR00652"/>
    </source>
</evidence>
<comment type="catalytic activity">
    <reaction evidence="3">
        <text>(2S,6S)-2,6-diaminopimelate = meso-2,6-diaminopimelate</text>
        <dbReference type="Rhea" id="RHEA:15393"/>
        <dbReference type="ChEBI" id="CHEBI:57609"/>
        <dbReference type="ChEBI" id="CHEBI:57791"/>
        <dbReference type="EC" id="5.1.1.7"/>
    </reaction>
</comment>
<comment type="subcellular location">
    <subcellularLocation>
        <location evidence="3">Cytoplasm</location>
    </subcellularLocation>
</comment>
<keyword evidence="2 3" id="KW-0413">Isomerase</keyword>
<comment type="caution">
    <text evidence="3">Lacks conserved residue(s) required for the propagation of feature annotation.</text>
</comment>
<dbReference type="Gene3D" id="3.10.310.10">
    <property type="entry name" value="Diaminopimelate Epimerase, Chain A, domain 1"/>
    <property type="match status" value="2"/>
</dbReference>
<feature type="binding site" evidence="3">
    <location>
        <position position="170"/>
    </location>
    <ligand>
        <name>substrate</name>
    </ligand>
</feature>
<sequence>MKFSFHKYQGTGNDFVMVDHREGGLSHLSQEQIALICHRRFGIGADGFILIEDDPNADFKMVYYNSDGRESTMCGNGGRCSVRFARYLGIGKDEHITFTAIDGLHEASVADGIVSLGMNDVREIRDSNGDWFLDTGSPHHVCFVENVEDFPVDKEGRRIRNEVYGVEGSNVNFIEWDSETLHVRTYERGVEGETYSCGTGVTASALALHHSGVSNAQNIQIKTPGGNLSVSFTFENNAYHHVKLVGPAQFVFAGVWER</sequence>
<dbReference type="InterPro" id="IPR001653">
    <property type="entry name" value="DAP_epimerase_DapF"/>
</dbReference>
<keyword evidence="6" id="KW-1185">Reference proteome</keyword>
<evidence type="ECO:0000256" key="1">
    <source>
        <dbReference type="ARBA" id="ARBA00010219"/>
    </source>
</evidence>
<feature type="binding site" evidence="3">
    <location>
        <begin position="187"/>
        <end position="188"/>
    </location>
    <ligand>
        <name>substrate</name>
    </ligand>
</feature>
<dbReference type="Proteomes" id="UP000484164">
    <property type="component" value="Unassembled WGS sequence"/>
</dbReference>
<dbReference type="AlphaFoldDB" id="A0A6L3ZHZ6"/>
<feature type="binding site" evidence="3">
    <location>
        <position position="13"/>
    </location>
    <ligand>
        <name>substrate</name>
    </ligand>
</feature>
<gene>
    <name evidence="3" type="primary">dapF</name>
    <name evidence="5" type="ORF">F8C82_03550</name>
</gene>
<keyword evidence="3" id="KW-0457">Lysine biosynthesis</keyword>
<comment type="function">
    <text evidence="3">Catalyzes the stereoinversion of LL-2,6-diaminopimelate (L,L-DAP) to meso-diaminopimelate (meso-DAP), a precursor of L-lysine and an essential component of the bacterial peptidoglycan.</text>
</comment>
<dbReference type="HAMAP" id="MF_00197">
    <property type="entry name" value="DAP_epimerase"/>
    <property type="match status" value="1"/>
</dbReference>
<name>A0A6L3ZHZ6_9FLAO</name>
<dbReference type="GO" id="GO:0005829">
    <property type="term" value="C:cytosol"/>
    <property type="evidence" value="ECO:0007669"/>
    <property type="project" value="TreeGrafter"/>
</dbReference>
<comment type="similarity">
    <text evidence="1 3">Belongs to the diaminopimelate epimerase family.</text>
</comment>
<evidence type="ECO:0000313" key="5">
    <source>
        <dbReference type="EMBL" id="KAB2817484.1"/>
    </source>
</evidence>
<feature type="active site" description="Proton acceptor" evidence="3">
    <location>
        <position position="197"/>
    </location>
</feature>
<keyword evidence="3" id="KW-0028">Amino-acid biosynthesis</keyword>
<comment type="pathway">
    <text evidence="3">Amino-acid biosynthesis; L-lysine biosynthesis via DAP pathway; DL-2,6-diaminopimelate from LL-2,6-diaminopimelate: step 1/1.</text>
</comment>
<dbReference type="RefSeq" id="WP_151692055.1">
    <property type="nucleotide sequence ID" value="NZ_BMGX01000002.1"/>
</dbReference>